<dbReference type="InterPro" id="IPR049326">
    <property type="entry name" value="Rhodopsin_dom_fungi"/>
</dbReference>
<protein>
    <recommendedName>
        <fullName evidence="7">Rhodopsin domain-containing protein</fullName>
    </recommendedName>
</protein>
<evidence type="ECO:0000313" key="9">
    <source>
        <dbReference type="Proteomes" id="UP000007963"/>
    </source>
</evidence>
<evidence type="ECO:0000259" key="7">
    <source>
        <dbReference type="Pfam" id="PF20684"/>
    </source>
</evidence>
<gene>
    <name evidence="8" type="ORF">ATEG_09255</name>
</gene>
<dbReference type="GeneID" id="4353704"/>
<evidence type="ECO:0000256" key="1">
    <source>
        <dbReference type="ARBA" id="ARBA00004141"/>
    </source>
</evidence>
<dbReference type="EMBL" id="CH476607">
    <property type="protein sequence ID" value="EAU30392.1"/>
    <property type="molecule type" value="Genomic_DNA"/>
</dbReference>
<evidence type="ECO:0000256" key="4">
    <source>
        <dbReference type="ARBA" id="ARBA00023136"/>
    </source>
</evidence>
<dbReference type="PANTHER" id="PTHR33048:SF129">
    <property type="entry name" value="INTEGRAL MEMBRANE PROTEIN-RELATED"/>
    <property type="match status" value="1"/>
</dbReference>
<feature type="transmembrane region" description="Helical" evidence="6">
    <location>
        <begin position="12"/>
        <end position="40"/>
    </location>
</feature>
<evidence type="ECO:0000313" key="8">
    <source>
        <dbReference type="EMBL" id="EAU30392.1"/>
    </source>
</evidence>
<dbReference type="PANTHER" id="PTHR33048">
    <property type="entry name" value="PTH11-LIKE INTEGRAL MEMBRANE PROTEIN (AFU_ORTHOLOGUE AFUA_5G11245)"/>
    <property type="match status" value="1"/>
</dbReference>
<dbReference type="Pfam" id="PF20684">
    <property type="entry name" value="Fung_rhodopsin"/>
    <property type="match status" value="1"/>
</dbReference>
<name>Q0CAM9_ASPTN</name>
<feature type="transmembrane region" description="Helical" evidence="6">
    <location>
        <begin position="225"/>
        <end position="245"/>
    </location>
</feature>
<feature type="domain" description="Rhodopsin" evidence="7">
    <location>
        <begin position="66"/>
        <end position="252"/>
    </location>
</feature>
<dbReference type="OMA" id="YICSIVE"/>
<evidence type="ECO:0000256" key="2">
    <source>
        <dbReference type="ARBA" id="ARBA00022692"/>
    </source>
</evidence>
<dbReference type="GO" id="GO:0016020">
    <property type="term" value="C:membrane"/>
    <property type="evidence" value="ECO:0007669"/>
    <property type="project" value="UniProtKB-SubCell"/>
</dbReference>
<evidence type="ECO:0000256" key="6">
    <source>
        <dbReference type="SAM" id="Phobius"/>
    </source>
</evidence>
<dbReference type="Proteomes" id="UP000007963">
    <property type="component" value="Unassembled WGS sequence"/>
</dbReference>
<dbReference type="InterPro" id="IPR052337">
    <property type="entry name" value="SAT4-like"/>
</dbReference>
<dbReference type="OrthoDB" id="444631at2759"/>
<dbReference type="HOGENOM" id="CLU_028200_3_4_1"/>
<accession>Q0CAM9</accession>
<reference evidence="9" key="1">
    <citation type="submission" date="2005-09" db="EMBL/GenBank/DDBJ databases">
        <title>Annotation of the Aspergillus terreus NIH2624 genome.</title>
        <authorList>
            <person name="Birren B.W."/>
            <person name="Lander E.S."/>
            <person name="Galagan J.E."/>
            <person name="Nusbaum C."/>
            <person name="Devon K."/>
            <person name="Henn M."/>
            <person name="Ma L.-J."/>
            <person name="Jaffe D.B."/>
            <person name="Butler J."/>
            <person name="Alvarez P."/>
            <person name="Gnerre S."/>
            <person name="Grabherr M."/>
            <person name="Kleber M."/>
            <person name="Mauceli E.W."/>
            <person name="Brockman W."/>
            <person name="Rounsley S."/>
            <person name="Young S.K."/>
            <person name="LaButti K."/>
            <person name="Pushparaj V."/>
            <person name="DeCaprio D."/>
            <person name="Crawford M."/>
            <person name="Koehrsen M."/>
            <person name="Engels R."/>
            <person name="Montgomery P."/>
            <person name="Pearson M."/>
            <person name="Howarth C."/>
            <person name="Larson L."/>
            <person name="Luoma S."/>
            <person name="White J."/>
            <person name="Alvarado L."/>
            <person name="Kodira C.D."/>
            <person name="Zeng Q."/>
            <person name="Oleary S."/>
            <person name="Yandava C."/>
            <person name="Denning D.W."/>
            <person name="Nierman W.C."/>
            <person name="Milne T."/>
            <person name="Madden K."/>
        </authorList>
    </citation>
    <scope>NUCLEOTIDE SEQUENCE [LARGE SCALE GENOMIC DNA]</scope>
    <source>
        <strain evidence="9">NIH 2624 / FGSC A1156</strain>
    </source>
</reference>
<feature type="transmembrane region" description="Helical" evidence="6">
    <location>
        <begin position="82"/>
        <end position="99"/>
    </location>
</feature>
<evidence type="ECO:0000256" key="3">
    <source>
        <dbReference type="ARBA" id="ARBA00022989"/>
    </source>
</evidence>
<keyword evidence="3 6" id="KW-1133">Transmembrane helix</keyword>
<keyword evidence="4 6" id="KW-0472">Membrane</keyword>
<proteinExistence type="inferred from homology"/>
<feature type="transmembrane region" description="Helical" evidence="6">
    <location>
        <begin position="111"/>
        <end position="130"/>
    </location>
</feature>
<dbReference type="VEuPathDB" id="FungiDB:ATEG_09255"/>
<evidence type="ECO:0000256" key="5">
    <source>
        <dbReference type="ARBA" id="ARBA00038359"/>
    </source>
</evidence>
<organism evidence="8 9">
    <name type="scientific">Aspergillus terreus (strain NIH 2624 / FGSC A1156)</name>
    <dbReference type="NCBI Taxonomy" id="341663"/>
    <lineage>
        <taxon>Eukaryota</taxon>
        <taxon>Fungi</taxon>
        <taxon>Dikarya</taxon>
        <taxon>Ascomycota</taxon>
        <taxon>Pezizomycotina</taxon>
        <taxon>Eurotiomycetes</taxon>
        <taxon>Eurotiomycetidae</taxon>
        <taxon>Eurotiales</taxon>
        <taxon>Aspergillaceae</taxon>
        <taxon>Aspergillus</taxon>
        <taxon>Aspergillus subgen. Circumdati</taxon>
    </lineage>
</organism>
<keyword evidence="2 6" id="KW-0812">Transmembrane</keyword>
<dbReference type="STRING" id="341663.Q0CAM9"/>
<dbReference type="RefSeq" id="XP_001217877.1">
    <property type="nucleotide sequence ID" value="XM_001217876.1"/>
</dbReference>
<comment type="subcellular location">
    <subcellularLocation>
        <location evidence="1">Membrane</location>
        <topology evidence="1">Multi-pass membrane protein</topology>
    </subcellularLocation>
</comment>
<dbReference type="AlphaFoldDB" id="Q0CAM9"/>
<comment type="similarity">
    <text evidence="5">Belongs to the SAT4 family.</text>
</comment>
<sequence length="276" mass="30623">MTGIGEGDPDMGIALLAISNVLMFVALVVIVTRVVCRFWVLQTEGLDDWRRERNGKDGMGSRCGRRRARQGSAPTLRLATQILYTLASTFIKISILFLYRRIFPNLRIHIYVTIGFLGAMSLAFIFAAVFQCNPIAKLWSPENQQKLSCFPPLAFWCDVSAVYVATDLWIMALPARTIFGLQLPRKKKVFIMGLFCLGIFACGAAIARLVYVVKLYVGHDPSWDVVPAYICSIVEISLALVACSVPPLRPAVILIVGKISCYKRKSISDVESPPDT</sequence>
<feature type="transmembrane region" description="Helical" evidence="6">
    <location>
        <begin position="190"/>
        <end position="213"/>
    </location>
</feature>